<protein>
    <recommendedName>
        <fullName evidence="7">Hydroxyacylglutathione hydrolase</fullName>
        <ecNumber evidence="7">3.1.2.6</ecNumber>
    </recommendedName>
    <alternativeName>
        <fullName evidence="7">Glyoxalase II</fullName>
        <shortName evidence="7">Glx II</shortName>
    </alternativeName>
</protein>
<dbReference type="InterPro" id="IPR050110">
    <property type="entry name" value="Glyoxalase_II_hydrolase"/>
</dbReference>
<accession>A0AAE3N3F4</accession>
<comment type="caution">
    <text evidence="9">The sequence shown here is derived from an EMBL/GenBank/DDBJ whole genome shotgun (WGS) entry which is preliminary data.</text>
</comment>
<dbReference type="HAMAP" id="MF_01374">
    <property type="entry name" value="Glyoxalase_2"/>
    <property type="match status" value="1"/>
</dbReference>
<feature type="binding site" evidence="7">
    <location>
        <position position="172"/>
    </location>
    <ligand>
        <name>Zn(2+)</name>
        <dbReference type="ChEBI" id="CHEBI:29105"/>
        <label>2</label>
    </ligand>
</feature>
<dbReference type="InterPro" id="IPR036866">
    <property type="entry name" value="RibonucZ/Hydroxyglut_hydro"/>
</dbReference>
<dbReference type="Proteomes" id="UP001208771">
    <property type="component" value="Unassembled WGS sequence"/>
</dbReference>
<comment type="pathway">
    <text evidence="2 7">Secondary metabolite metabolism; methylglyoxal degradation; (R)-lactate from methylglyoxal: step 2/2.</text>
</comment>
<keyword evidence="6 7" id="KW-0862">Zinc</keyword>
<feature type="binding site" evidence="7">
    <location>
        <position position="61"/>
    </location>
    <ligand>
        <name>Zn(2+)</name>
        <dbReference type="ChEBI" id="CHEBI:29105"/>
        <label>2</label>
    </ligand>
</feature>
<evidence type="ECO:0000313" key="10">
    <source>
        <dbReference type="Proteomes" id="UP001208771"/>
    </source>
</evidence>
<proteinExistence type="inferred from homology"/>
<dbReference type="SMART" id="SM00849">
    <property type="entry name" value="Lactamase_B"/>
    <property type="match status" value="1"/>
</dbReference>
<feature type="binding site" evidence="7">
    <location>
        <position position="57"/>
    </location>
    <ligand>
        <name>Zn(2+)</name>
        <dbReference type="ChEBI" id="CHEBI:29105"/>
        <label>1</label>
    </ligand>
</feature>
<reference evidence="9" key="1">
    <citation type="submission" date="2022-07" db="EMBL/GenBank/DDBJ databases">
        <title>Ectorhizobium quercum gen.nov., sp. nov.</title>
        <authorList>
            <person name="Ma T."/>
            <person name="Li Y."/>
        </authorList>
    </citation>
    <scope>NUCLEOTIDE SEQUENCE</scope>
    <source>
        <strain evidence="9">BDR2-2</strain>
    </source>
</reference>
<dbReference type="GO" id="GO:0046872">
    <property type="term" value="F:metal ion binding"/>
    <property type="evidence" value="ECO:0007669"/>
    <property type="project" value="UniProtKB-KW"/>
</dbReference>
<gene>
    <name evidence="7 9" type="primary">gloB</name>
    <name evidence="9" type="ORF">NOF55_18995</name>
</gene>
<dbReference type="InterPro" id="IPR035680">
    <property type="entry name" value="Clx_II_MBL"/>
</dbReference>
<dbReference type="Pfam" id="PF00753">
    <property type="entry name" value="Lactamase_B"/>
    <property type="match status" value="1"/>
</dbReference>
<feature type="binding site" evidence="7">
    <location>
        <position position="59"/>
    </location>
    <ligand>
        <name>Zn(2+)</name>
        <dbReference type="ChEBI" id="CHEBI:29105"/>
        <label>1</label>
    </ligand>
</feature>
<sequence>MTAFQIDVFPCRSDNFGVLLHDPSSGVTASIDAPEETPILAALERHGWTLTHIFTTHHHNDHVAANLALKDRFGCTIIGPVHESVAIPGIDRTVGDGDSFEFGGEPVHVIETPGHTAGHVCFHLPESKLLFAADTLFALGCGRLFERPAADMWHSLQKLAALPDETAVYFGHEYTLSNGRFALTVDPDNERLKARVAEVEETLKAGRYTIPTSIGLEKETNPYLRVADPAIRRNLLMETRENEEVFAEIRKRKDNFK</sequence>
<keyword evidence="10" id="KW-1185">Reference proteome</keyword>
<evidence type="ECO:0000256" key="7">
    <source>
        <dbReference type="HAMAP-Rule" id="MF_01374"/>
    </source>
</evidence>
<evidence type="ECO:0000256" key="3">
    <source>
        <dbReference type="ARBA" id="ARBA00006759"/>
    </source>
</evidence>
<feature type="binding site" evidence="7">
    <location>
        <position position="134"/>
    </location>
    <ligand>
        <name>Zn(2+)</name>
        <dbReference type="ChEBI" id="CHEBI:29105"/>
        <label>1</label>
    </ligand>
</feature>
<feature type="binding site" evidence="7">
    <location>
        <position position="115"/>
    </location>
    <ligand>
        <name>Zn(2+)</name>
        <dbReference type="ChEBI" id="CHEBI:29105"/>
        <label>1</label>
    </ligand>
</feature>
<dbReference type="NCBIfam" id="TIGR03413">
    <property type="entry name" value="GSH_gloB"/>
    <property type="match status" value="1"/>
</dbReference>
<dbReference type="SUPFAM" id="SSF56281">
    <property type="entry name" value="Metallo-hydrolase/oxidoreductase"/>
    <property type="match status" value="1"/>
</dbReference>
<comment type="function">
    <text evidence="7">Thiolesterase that catalyzes the hydrolysis of S-D-lactoyl-glutathione to form glutathione and D-lactic acid.</text>
</comment>
<dbReference type="PANTHER" id="PTHR43705">
    <property type="entry name" value="HYDROXYACYLGLUTATHIONE HYDROLASE"/>
    <property type="match status" value="1"/>
</dbReference>
<evidence type="ECO:0000259" key="8">
    <source>
        <dbReference type="SMART" id="SM00849"/>
    </source>
</evidence>
<dbReference type="AlphaFoldDB" id="A0AAE3N3F4"/>
<evidence type="ECO:0000313" key="9">
    <source>
        <dbReference type="EMBL" id="MCX8999196.1"/>
    </source>
</evidence>
<keyword evidence="4 7" id="KW-0479">Metal-binding</keyword>
<dbReference type="CDD" id="cd07723">
    <property type="entry name" value="hydroxyacylglutathione_hydrolase_MBL-fold"/>
    <property type="match status" value="1"/>
</dbReference>
<organism evidence="9 10">
    <name type="scientific">Ectorhizobium quercum</name>
    <dbReference type="NCBI Taxonomy" id="2965071"/>
    <lineage>
        <taxon>Bacteria</taxon>
        <taxon>Pseudomonadati</taxon>
        <taxon>Pseudomonadota</taxon>
        <taxon>Alphaproteobacteria</taxon>
        <taxon>Hyphomicrobiales</taxon>
        <taxon>Rhizobiaceae</taxon>
        <taxon>Ectorhizobium</taxon>
    </lineage>
</organism>
<evidence type="ECO:0000256" key="1">
    <source>
        <dbReference type="ARBA" id="ARBA00001623"/>
    </source>
</evidence>
<dbReference type="GO" id="GO:0019243">
    <property type="term" value="P:methylglyoxal catabolic process to D-lactate via S-lactoyl-glutathione"/>
    <property type="evidence" value="ECO:0007669"/>
    <property type="project" value="UniProtKB-UniRule"/>
</dbReference>
<evidence type="ECO:0000256" key="5">
    <source>
        <dbReference type="ARBA" id="ARBA00022801"/>
    </source>
</evidence>
<dbReference type="InterPro" id="IPR017782">
    <property type="entry name" value="Hydroxyacylglutathione_Hdrlase"/>
</dbReference>
<evidence type="ECO:0000256" key="2">
    <source>
        <dbReference type="ARBA" id="ARBA00004963"/>
    </source>
</evidence>
<dbReference type="InterPro" id="IPR032282">
    <property type="entry name" value="HAGH_C"/>
</dbReference>
<dbReference type="EC" id="3.1.2.6" evidence="7"/>
<comment type="catalytic activity">
    <reaction evidence="1 7">
        <text>an S-(2-hydroxyacyl)glutathione + H2O = a 2-hydroxy carboxylate + glutathione + H(+)</text>
        <dbReference type="Rhea" id="RHEA:21864"/>
        <dbReference type="ChEBI" id="CHEBI:15377"/>
        <dbReference type="ChEBI" id="CHEBI:15378"/>
        <dbReference type="ChEBI" id="CHEBI:57925"/>
        <dbReference type="ChEBI" id="CHEBI:58896"/>
        <dbReference type="ChEBI" id="CHEBI:71261"/>
        <dbReference type="EC" id="3.1.2.6"/>
    </reaction>
</comment>
<evidence type="ECO:0000256" key="4">
    <source>
        <dbReference type="ARBA" id="ARBA00022723"/>
    </source>
</evidence>
<evidence type="ECO:0000256" key="6">
    <source>
        <dbReference type="ARBA" id="ARBA00022833"/>
    </source>
</evidence>
<name>A0AAE3N3F4_9HYPH</name>
<dbReference type="EMBL" id="JANFPI010000007">
    <property type="protein sequence ID" value="MCX8999196.1"/>
    <property type="molecule type" value="Genomic_DNA"/>
</dbReference>
<dbReference type="InterPro" id="IPR001279">
    <property type="entry name" value="Metallo-B-lactamas"/>
</dbReference>
<comment type="similarity">
    <text evidence="3 7">Belongs to the metallo-beta-lactamase superfamily. Glyoxalase II family.</text>
</comment>
<comment type="cofactor">
    <cofactor evidence="7">
        <name>Zn(2+)</name>
        <dbReference type="ChEBI" id="CHEBI:29105"/>
    </cofactor>
    <text evidence="7">Binds 2 Zn(2+) ions per subunit.</text>
</comment>
<feature type="binding site" evidence="7">
    <location>
        <position position="62"/>
    </location>
    <ligand>
        <name>Zn(2+)</name>
        <dbReference type="ChEBI" id="CHEBI:29105"/>
        <label>2</label>
    </ligand>
</feature>
<keyword evidence="5 7" id="KW-0378">Hydrolase</keyword>
<dbReference type="Pfam" id="PF16123">
    <property type="entry name" value="HAGH_C"/>
    <property type="match status" value="1"/>
</dbReference>
<dbReference type="RefSeq" id="WP_306412697.1">
    <property type="nucleotide sequence ID" value="NZ_JANFPI010000007.1"/>
</dbReference>
<dbReference type="PIRSF" id="PIRSF005457">
    <property type="entry name" value="Glx"/>
    <property type="match status" value="1"/>
</dbReference>
<dbReference type="GO" id="GO:0004416">
    <property type="term" value="F:hydroxyacylglutathione hydrolase activity"/>
    <property type="evidence" value="ECO:0007669"/>
    <property type="project" value="UniProtKB-UniRule"/>
</dbReference>
<dbReference type="Gene3D" id="3.60.15.10">
    <property type="entry name" value="Ribonuclease Z/Hydroxyacylglutathione hydrolase-like"/>
    <property type="match status" value="1"/>
</dbReference>
<comment type="subunit">
    <text evidence="7">Monomer.</text>
</comment>
<feature type="binding site" evidence="7">
    <location>
        <position position="134"/>
    </location>
    <ligand>
        <name>Zn(2+)</name>
        <dbReference type="ChEBI" id="CHEBI:29105"/>
        <label>2</label>
    </ligand>
</feature>
<dbReference type="PANTHER" id="PTHR43705:SF1">
    <property type="entry name" value="HYDROXYACYLGLUTATHIONE HYDROLASE GLOB"/>
    <property type="match status" value="1"/>
</dbReference>
<feature type="domain" description="Metallo-beta-lactamase" evidence="8">
    <location>
        <begin position="14"/>
        <end position="172"/>
    </location>
</feature>